<dbReference type="InterPro" id="IPR041577">
    <property type="entry name" value="RT_RNaseH_2"/>
</dbReference>
<proteinExistence type="predicted"/>
<name>A0A371H0E5_MUCPR</name>
<feature type="domain" description="Reverse transcriptase" evidence="2">
    <location>
        <begin position="118"/>
        <end position="198"/>
    </location>
</feature>
<organism evidence="4 5">
    <name type="scientific">Mucuna pruriens</name>
    <name type="common">Velvet bean</name>
    <name type="synonym">Dolichos pruriens</name>
    <dbReference type="NCBI Taxonomy" id="157652"/>
    <lineage>
        <taxon>Eukaryota</taxon>
        <taxon>Viridiplantae</taxon>
        <taxon>Streptophyta</taxon>
        <taxon>Embryophyta</taxon>
        <taxon>Tracheophyta</taxon>
        <taxon>Spermatophyta</taxon>
        <taxon>Magnoliopsida</taxon>
        <taxon>eudicotyledons</taxon>
        <taxon>Gunneridae</taxon>
        <taxon>Pentapetalae</taxon>
        <taxon>rosids</taxon>
        <taxon>fabids</taxon>
        <taxon>Fabales</taxon>
        <taxon>Fabaceae</taxon>
        <taxon>Papilionoideae</taxon>
        <taxon>50 kb inversion clade</taxon>
        <taxon>NPAAA clade</taxon>
        <taxon>indigoferoid/millettioid clade</taxon>
        <taxon>Phaseoleae</taxon>
        <taxon>Mucuna</taxon>
    </lineage>
</organism>
<dbReference type="SUPFAM" id="SSF56672">
    <property type="entry name" value="DNA/RNA polymerases"/>
    <property type="match status" value="1"/>
</dbReference>
<evidence type="ECO:0000313" key="5">
    <source>
        <dbReference type="Proteomes" id="UP000257109"/>
    </source>
</evidence>
<dbReference type="Gene3D" id="3.10.10.10">
    <property type="entry name" value="HIV Type 1 Reverse Transcriptase, subunit A, domain 1"/>
    <property type="match status" value="1"/>
</dbReference>
<dbReference type="Pfam" id="PF00078">
    <property type="entry name" value="RVT_1"/>
    <property type="match status" value="1"/>
</dbReference>
<keyword evidence="1" id="KW-0511">Multifunctional enzyme</keyword>
<dbReference type="Pfam" id="PF17919">
    <property type="entry name" value="RT_RNaseH_2"/>
    <property type="match status" value="1"/>
</dbReference>
<evidence type="ECO:0000259" key="2">
    <source>
        <dbReference type="Pfam" id="PF00078"/>
    </source>
</evidence>
<evidence type="ECO:0000313" key="4">
    <source>
        <dbReference type="EMBL" id="RDX96173.1"/>
    </source>
</evidence>
<feature type="non-terminal residue" evidence="4">
    <location>
        <position position="1"/>
    </location>
</feature>
<dbReference type="CDD" id="cd01647">
    <property type="entry name" value="RT_LTR"/>
    <property type="match status" value="1"/>
</dbReference>
<comment type="caution">
    <text evidence="4">The sequence shown here is derived from an EMBL/GenBank/DDBJ whole genome shotgun (WGS) entry which is preliminary data.</text>
</comment>
<protein>
    <submittedName>
        <fullName evidence="4">Retrovirus-related Pol polyprotein from transposon 17.6</fullName>
    </submittedName>
</protein>
<evidence type="ECO:0000259" key="3">
    <source>
        <dbReference type="Pfam" id="PF17919"/>
    </source>
</evidence>
<dbReference type="EMBL" id="QJKJ01003952">
    <property type="protein sequence ID" value="RDX96173.1"/>
    <property type="molecule type" value="Genomic_DNA"/>
</dbReference>
<dbReference type="InterPro" id="IPR043502">
    <property type="entry name" value="DNA/RNA_pol_sf"/>
</dbReference>
<keyword evidence="5" id="KW-1185">Reference proteome</keyword>
<sequence>MPPEDIPLGLPPLSGIEHHIDLSLGETLPNKVVYQTNPEEGKEIQKQVGKLLEKEWVRESITPCVMPMILMPKKDVTWRMCIDYRHINNIIVRCRHPILHLDDLINCMISVRKGNEWKIAFKTKFRLYEWLVMHFGLTIVLSTFMRLMNHVLRNLIGKSVVIYLDDILIFSTCLNDHLLHVRISSHGVKVDREKLKAIQEWSTSKTIGEVRRFHGLASFYIRFVKDFSTLATPLNEILEGDQEKAFQVLKERLTQALIFALPNFSKSFKLECHVSSIGVKVVLLQAGH</sequence>
<dbReference type="PANTHER" id="PTHR37984">
    <property type="entry name" value="PROTEIN CBG26694"/>
    <property type="match status" value="1"/>
</dbReference>
<evidence type="ECO:0000256" key="1">
    <source>
        <dbReference type="ARBA" id="ARBA00023268"/>
    </source>
</evidence>
<dbReference type="AlphaFoldDB" id="A0A371H0E5"/>
<dbReference type="GO" id="GO:0003824">
    <property type="term" value="F:catalytic activity"/>
    <property type="evidence" value="ECO:0007669"/>
    <property type="project" value="UniProtKB-KW"/>
</dbReference>
<dbReference type="InterPro" id="IPR050951">
    <property type="entry name" value="Retrovirus_Pol_polyprotein"/>
</dbReference>
<accession>A0A371H0E5</accession>
<dbReference type="Gene3D" id="3.30.70.270">
    <property type="match status" value="1"/>
</dbReference>
<gene>
    <name evidence="4" type="primary">pol</name>
    <name evidence="4" type="ORF">CR513_21201</name>
</gene>
<dbReference type="InterPro" id="IPR000477">
    <property type="entry name" value="RT_dom"/>
</dbReference>
<reference evidence="4" key="1">
    <citation type="submission" date="2018-05" db="EMBL/GenBank/DDBJ databases">
        <title>Draft genome of Mucuna pruriens seed.</title>
        <authorList>
            <person name="Nnadi N.E."/>
            <person name="Vos R."/>
            <person name="Hasami M.H."/>
            <person name="Devisetty U.K."/>
            <person name="Aguiy J.C."/>
        </authorList>
    </citation>
    <scope>NUCLEOTIDE SEQUENCE [LARGE SCALE GENOMIC DNA]</scope>
    <source>
        <strain evidence="4">JCA_2017</strain>
    </source>
</reference>
<dbReference type="Proteomes" id="UP000257109">
    <property type="component" value="Unassembled WGS sequence"/>
</dbReference>
<dbReference type="PANTHER" id="PTHR37984:SF5">
    <property type="entry name" value="PROTEIN NYNRIN-LIKE"/>
    <property type="match status" value="1"/>
</dbReference>
<feature type="domain" description="Reverse transcriptase/retrotransposon-derived protein RNase H-like" evidence="3">
    <location>
        <begin position="241"/>
        <end position="287"/>
    </location>
</feature>
<dbReference type="OrthoDB" id="1432907at2759"/>
<dbReference type="InterPro" id="IPR043128">
    <property type="entry name" value="Rev_trsase/Diguanyl_cyclase"/>
</dbReference>